<dbReference type="EnsemblPlants" id="OMERI02G28380.1">
    <property type="protein sequence ID" value="OMERI02G28380.1"/>
    <property type="gene ID" value="OMERI02G28380"/>
</dbReference>
<evidence type="ECO:0000313" key="3">
    <source>
        <dbReference type="Proteomes" id="UP000008021"/>
    </source>
</evidence>
<reference evidence="2" key="1">
    <citation type="submission" date="2015-04" db="UniProtKB">
        <authorList>
            <consortium name="EnsemblPlants"/>
        </authorList>
    </citation>
    <scope>IDENTIFICATION</scope>
</reference>
<reference evidence="2" key="2">
    <citation type="submission" date="2018-05" db="EMBL/GenBank/DDBJ databases">
        <title>OmerRS3 (Oryza meridionalis Reference Sequence Version 3).</title>
        <authorList>
            <person name="Zhang J."/>
            <person name="Kudrna D."/>
            <person name="Lee S."/>
            <person name="Talag J."/>
            <person name="Welchert J."/>
            <person name="Wing R.A."/>
        </authorList>
    </citation>
    <scope>NUCLEOTIDE SEQUENCE [LARGE SCALE GENOMIC DNA]</scope>
    <source>
        <strain evidence="2">cv. OR44</strain>
    </source>
</reference>
<dbReference type="AlphaFoldDB" id="A0A0E0CQD2"/>
<organism evidence="2">
    <name type="scientific">Oryza meridionalis</name>
    <dbReference type="NCBI Taxonomy" id="40149"/>
    <lineage>
        <taxon>Eukaryota</taxon>
        <taxon>Viridiplantae</taxon>
        <taxon>Streptophyta</taxon>
        <taxon>Embryophyta</taxon>
        <taxon>Tracheophyta</taxon>
        <taxon>Spermatophyta</taxon>
        <taxon>Magnoliopsida</taxon>
        <taxon>Liliopsida</taxon>
        <taxon>Poales</taxon>
        <taxon>Poaceae</taxon>
        <taxon>BOP clade</taxon>
        <taxon>Oryzoideae</taxon>
        <taxon>Oryzeae</taxon>
        <taxon>Oryzinae</taxon>
        <taxon>Oryza</taxon>
    </lineage>
</organism>
<dbReference type="Proteomes" id="UP000008021">
    <property type="component" value="Chromosome 2"/>
</dbReference>
<dbReference type="HOGENOM" id="CLU_2188150_0_0_1"/>
<accession>A0A0E0CQD2</accession>
<proteinExistence type="predicted"/>
<dbReference type="Gramene" id="OMERI02G28380.1">
    <property type="protein sequence ID" value="OMERI02G28380.1"/>
    <property type="gene ID" value="OMERI02G28380"/>
</dbReference>
<evidence type="ECO:0000313" key="2">
    <source>
        <dbReference type="EnsemblPlants" id="OMERI02G28380.1"/>
    </source>
</evidence>
<name>A0A0E0CQD2_9ORYZ</name>
<protein>
    <submittedName>
        <fullName evidence="2">Uncharacterized protein</fullName>
    </submittedName>
</protein>
<sequence length="109" mass="11452">MGQVKTGPAVVLPTREADTTAAVIRSPLLPLPPRRRPSGHQQSHAATRTAAAGLRLSLPSAVGAPTRPGARRRQCRPARPAGEVKKATGWRRRRRGEGGGGGVKEAAVR</sequence>
<keyword evidence="3" id="KW-1185">Reference proteome</keyword>
<feature type="compositionally biased region" description="Low complexity" evidence="1">
    <location>
        <begin position="40"/>
        <end position="57"/>
    </location>
</feature>
<feature type="region of interest" description="Disordered" evidence="1">
    <location>
        <begin position="26"/>
        <end position="109"/>
    </location>
</feature>
<evidence type="ECO:0000256" key="1">
    <source>
        <dbReference type="SAM" id="MobiDB-lite"/>
    </source>
</evidence>